<proteinExistence type="predicted"/>
<comment type="caution">
    <text evidence="2">The sequence shown here is derived from an EMBL/GenBank/DDBJ whole genome shotgun (WGS) entry which is preliminary data.</text>
</comment>
<dbReference type="OrthoDB" id="6626753at2759"/>
<sequence>MHKMSDYWKTDELFNLNCFREKMTDEETPSRIYKVEKVLDYFNKRMHDVYQPCTNLSLDESMVLWRSGLLFRQYIINKRHKYGVTLYMLTEKQGLVQQIMIYSGKVLVCCPDVKLAHQLLQRKTYCTGTLRIRKYTKDGICVVKWKDKRDVLCISSELKNKMVETTNRHGIDRQDQMMSYYPAERKTLRWYKKIAIHFL</sequence>
<dbReference type="PANTHER" id="PTHR46599:SF3">
    <property type="entry name" value="PIGGYBAC TRANSPOSABLE ELEMENT-DERIVED PROTEIN 4"/>
    <property type="match status" value="1"/>
</dbReference>
<dbReference type="EMBL" id="VUJU01006987">
    <property type="protein sequence ID" value="KAF0747024.1"/>
    <property type="molecule type" value="Genomic_DNA"/>
</dbReference>
<evidence type="ECO:0000313" key="2">
    <source>
        <dbReference type="EMBL" id="KAF0747024.1"/>
    </source>
</evidence>
<dbReference type="PANTHER" id="PTHR46599">
    <property type="entry name" value="PIGGYBAC TRANSPOSABLE ELEMENT-DERIVED PROTEIN 4"/>
    <property type="match status" value="1"/>
</dbReference>
<keyword evidence="3" id="KW-1185">Reference proteome</keyword>
<feature type="domain" description="PiggyBac transposable element-derived protein" evidence="1">
    <location>
        <begin position="14"/>
        <end position="105"/>
    </location>
</feature>
<dbReference type="Pfam" id="PF13843">
    <property type="entry name" value="DDE_Tnp_1_7"/>
    <property type="match status" value="1"/>
</dbReference>
<organism evidence="2 3">
    <name type="scientific">Aphis craccivora</name>
    <name type="common">Cowpea aphid</name>
    <dbReference type="NCBI Taxonomy" id="307492"/>
    <lineage>
        <taxon>Eukaryota</taxon>
        <taxon>Metazoa</taxon>
        <taxon>Ecdysozoa</taxon>
        <taxon>Arthropoda</taxon>
        <taxon>Hexapoda</taxon>
        <taxon>Insecta</taxon>
        <taxon>Pterygota</taxon>
        <taxon>Neoptera</taxon>
        <taxon>Paraneoptera</taxon>
        <taxon>Hemiptera</taxon>
        <taxon>Sternorrhyncha</taxon>
        <taxon>Aphidomorpha</taxon>
        <taxon>Aphidoidea</taxon>
        <taxon>Aphididae</taxon>
        <taxon>Aphidini</taxon>
        <taxon>Aphis</taxon>
        <taxon>Aphis</taxon>
    </lineage>
</organism>
<dbReference type="Proteomes" id="UP000478052">
    <property type="component" value="Unassembled WGS sequence"/>
</dbReference>
<evidence type="ECO:0000259" key="1">
    <source>
        <dbReference type="Pfam" id="PF13843"/>
    </source>
</evidence>
<reference evidence="2 3" key="1">
    <citation type="submission" date="2019-08" db="EMBL/GenBank/DDBJ databases">
        <title>Whole genome of Aphis craccivora.</title>
        <authorList>
            <person name="Voronova N.V."/>
            <person name="Shulinski R.S."/>
            <person name="Bandarenka Y.V."/>
            <person name="Zhorov D.G."/>
            <person name="Warner D."/>
        </authorList>
    </citation>
    <scope>NUCLEOTIDE SEQUENCE [LARGE SCALE GENOMIC DNA]</scope>
    <source>
        <strain evidence="2">180601</strain>
        <tissue evidence="2">Whole Body</tissue>
    </source>
</reference>
<dbReference type="InterPro" id="IPR029526">
    <property type="entry name" value="PGBD"/>
</dbReference>
<name>A0A6G0Y0V2_APHCR</name>
<evidence type="ECO:0000313" key="3">
    <source>
        <dbReference type="Proteomes" id="UP000478052"/>
    </source>
</evidence>
<protein>
    <submittedName>
        <fullName evidence="2">PiggyBac transposable element-derived protein 4-like</fullName>
    </submittedName>
</protein>
<dbReference type="AlphaFoldDB" id="A0A6G0Y0V2"/>
<gene>
    <name evidence="2" type="ORF">FWK35_00015984</name>
</gene>
<accession>A0A6G0Y0V2</accession>